<dbReference type="PANTHER" id="PTHR47434">
    <property type="entry name" value="PROTEIN PTST HOMOLOG 3, CHLOROPLASTIC"/>
    <property type="match status" value="1"/>
</dbReference>
<reference evidence="1" key="2">
    <citation type="journal article" date="2024" name="Plant">
        <title>Genomic evolution and insights into agronomic trait innovations of Sesamum species.</title>
        <authorList>
            <person name="Miao H."/>
            <person name="Wang L."/>
            <person name="Qu L."/>
            <person name="Liu H."/>
            <person name="Sun Y."/>
            <person name="Le M."/>
            <person name="Wang Q."/>
            <person name="Wei S."/>
            <person name="Zheng Y."/>
            <person name="Lin W."/>
            <person name="Duan Y."/>
            <person name="Cao H."/>
            <person name="Xiong S."/>
            <person name="Wang X."/>
            <person name="Wei L."/>
            <person name="Li C."/>
            <person name="Ma Q."/>
            <person name="Ju M."/>
            <person name="Zhao R."/>
            <person name="Li G."/>
            <person name="Mu C."/>
            <person name="Tian Q."/>
            <person name="Mei H."/>
            <person name="Zhang T."/>
            <person name="Gao T."/>
            <person name="Zhang H."/>
        </authorList>
    </citation>
    <scope>NUCLEOTIDE SEQUENCE</scope>
    <source>
        <strain evidence="1">3651</strain>
    </source>
</reference>
<proteinExistence type="predicted"/>
<dbReference type="Proteomes" id="UP001293254">
    <property type="component" value="Unassembled WGS sequence"/>
</dbReference>
<dbReference type="AlphaFoldDB" id="A0AAE1Y612"/>
<comment type="caution">
    <text evidence="1">The sequence shown here is derived from an EMBL/GenBank/DDBJ whole genome shotgun (WGS) entry which is preliminary data.</text>
</comment>
<keyword evidence="2" id="KW-1185">Reference proteome</keyword>
<accession>A0AAE1Y612</accession>
<evidence type="ECO:0000313" key="1">
    <source>
        <dbReference type="EMBL" id="KAK4423778.1"/>
    </source>
</evidence>
<gene>
    <name evidence="1" type="ORF">Salat_1960700</name>
</gene>
<organism evidence="1 2">
    <name type="scientific">Sesamum alatum</name>
    <dbReference type="NCBI Taxonomy" id="300844"/>
    <lineage>
        <taxon>Eukaryota</taxon>
        <taxon>Viridiplantae</taxon>
        <taxon>Streptophyta</taxon>
        <taxon>Embryophyta</taxon>
        <taxon>Tracheophyta</taxon>
        <taxon>Spermatophyta</taxon>
        <taxon>Magnoliopsida</taxon>
        <taxon>eudicotyledons</taxon>
        <taxon>Gunneridae</taxon>
        <taxon>Pentapetalae</taxon>
        <taxon>asterids</taxon>
        <taxon>lamiids</taxon>
        <taxon>Lamiales</taxon>
        <taxon>Pedaliaceae</taxon>
        <taxon>Sesamum</taxon>
    </lineage>
</organism>
<protein>
    <submittedName>
        <fullName evidence="1">Protein PTST2, chloroplastic</fullName>
    </submittedName>
</protein>
<dbReference type="PANTHER" id="PTHR47434:SF1">
    <property type="entry name" value="PROTEIN PTST HOMOLOG 2, CHLOROPLASTIC"/>
    <property type="match status" value="1"/>
</dbReference>
<dbReference type="EMBL" id="JACGWO010000007">
    <property type="protein sequence ID" value="KAK4423778.1"/>
    <property type="molecule type" value="Genomic_DNA"/>
</dbReference>
<name>A0AAE1Y612_9LAMI</name>
<evidence type="ECO:0000313" key="2">
    <source>
        <dbReference type="Proteomes" id="UP001293254"/>
    </source>
</evidence>
<sequence>MLSPIATHIHIPKPDHPLSRLNYPLISSRFFMHNSRNGVKRCSPFSGFMEVKTWGKVEGDVDDSWCCCCKRFEGDIELDEEIIEFMEKSEKPKMFPTKEELLRAGRMDLVEGIKKSGGWYSLGWDEGNVGGNNVEETMEDDIGEFQRRVEIENCKERAALREEYYNSCPGHEEDCGFSSAVGYSNPGELNSLQLASSASLDRSLEVDVGEATGIEGILIGLEKQRITDFGINLRKYDHEAHAKSKDAGDDRDLSAAIDGARADPGGSSVLRLAFQHKGRFNTFSGKINPNHQVGVQHAPLEAAEFSFSKNQVESNQETYYDGETVTTEKYAEACNRHEDINHHQLRTRLQHLEVELTTALCTMRSKREQSFPEEGIGSSNDLQKLSDAWEFQENKFMSAQDALRSIRSKLAVLQGKMTLAIIDAQKIVELKQKRIDTARKALQLLRTTP</sequence>
<reference evidence="1" key="1">
    <citation type="submission" date="2020-06" db="EMBL/GenBank/DDBJ databases">
        <authorList>
            <person name="Li T."/>
            <person name="Hu X."/>
            <person name="Zhang T."/>
            <person name="Song X."/>
            <person name="Zhang H."/>
            <person name="Dai N."/>
            <person name="Sheng W."/>
            <person name="Hou X."/>
            <person name="Wei L."/>
        </authorList>
    </citation>
    <scope>NUCLEOTIDE SEQUENCE</scope>
    <source>
        <strain evidence="1">3651</strain>
        <tissue evidence="1">Leaf</tissue>
    </source>
</reference>